<comment type="catalytic activity">
    <reaction evidence="7 8">
        <text>dTMP + ATP = dTDP + ADP</text>
        <dbReference type="Rhea" id="RHEA:13517"/>
        <dbReference type="ChEBI" id="CHEBI:30616"/>
        <dbReference type="ChEBI" id="CHEBI:58369"/>
        <dbReference type="ChEBI" id="CHEBI:63528"/>
        <dbReference type="ChEBI" id="CHEBI:456216"/>
        <dbReference type="EC" id="2.7.4.9"/>
    </reaction>
</comment>
<dbReference type="PANTHER" id="PTHR10344:SF4">
    <property type="entry name" value="UMP-CMP KINASE 2, MITOCHONDRIAL"/>
    <property type="match status" value="1"/>
</dbReference>
<feature type="domain" description="Thymidylate kinase-like" evidence="9">
    <location>
        <begin position="10"/>
        <end position="196"/>
    </location>
</feature>
<dbReference type="CDD" id="cd01672">
    <property type="entry name" value="TMPK"/>
    <property type="match status" value="1"/>
</dbReference>
<dbReference type="EC" id="2.7.4.9" evidence="8"/>
<evidence type="ECO:0000259" key="9">
    <source>
        <dbReference type="Pfam" id="PF02223"/>
    </source>
</evidence>
<evidence type="ECO:0000313" key="10">
    <source>
        <dbReference type="EMBL" id="MBO8468177.1"/>
    </source>
</evidence>
<dbReference type="EMBL" id="JADIMF010000002">
    <property type="protein sequence ID" value="MBO8468177.1"/>
    <property type="molecule type" value="Genomic_DNA"/>
</dbReference>
<evidence type="ECO:0000313" key="11">
    <source>
        <dbReference type="Proteomes" id="UP000810292"/>
    </source>
</evidence>
<gene>
    <name evidence="8 10" type="primary">tmk</name>
    <name evidence="10" type="ORF">IAA72_00140</name>
</gene>
<comment type="caution">
    <text evidence="8">Lacks conserved residue(s) required for the propagation of feature annotation.</text>
</comment>
<keyword evidence="5 8" id="KW-0418">Kinase</keyword>
<dbReference type="GO" id="GO:0006233">
    <property type="term" value="P:dTDP biosynthetic process"/>
    <property type="evidence" value="ECO:0007669"/>
    <property type="project" value="InterPro"/>
</dbReference>
<evidence type="ECO:0000256" key="5">
    <source>
        <dbReference type="ARBA" id="ARBA00022777"/>
    </source>
</evidence>
<comment type="similarity">
    <text evidence="1 8">Belongs to the thymidylate kinase family.</text>
</comment>
<proteinExistence type="inferred from homology"/>
<evidence type="ECO:0000256" key="6">
    <source>
        <dbReference type="ARBA" id="ARBA00022840"/>
    </source>
</evidence>
<evidence type="ECO:0000256" key="2">
    <source>
        <dbReference type="ARBA" id="ARBA00022679"/>
    </source>
</evidence>
<evidence type="ECO:0000256" key="4">
    <source>
        <dbReference type="ARBA" id="ARBA00022741"/>
    </source>
</evidence>
<evidence type="ECO:0000256" key="3">
    <source>
        <dbReference type="ARBA" id="ARBA00022727"/>
    </source>
</evidence>
<dbReference type="GO" id="GO:0004798">
    <property type="term" value="F:dTMP kinase activity"/>
    <property type="evidence" value="ECO:0007669"/>
    <property type="project" value="UniProtKB-UniRule"/>
</dbReference>
<dbReference type="Pfam" id="PF02223">
    <property type="entry name" value="Thymidylate_kin"/>
    <property type="match status" value="1"/>
</dbReference>
<dbReference type="Gene3D" id="3.40.50.300">
    <property type="entry name" value="P-loop containing nucleotide triphosphate hydrolases"/>
    <property type="match status" value="1"/>
</dbReference>
<evidence type="ECO:0000256" key="1">
    <source>
        <dbReference type="ARBA" id="ARBA00009776"/>
    </source>
</evidence>
<comment type="function">
    <text evidence="8">Phosphorylation of dTMP to form dTDP in both de novo and salvage pathways of dTTP synthesis.</text>
</comment>
<dbReference type="Proteomes" id="UP000810292">
    <property type="component" value="Unassembled WGS sequence"/>
</dbReference>
<dbReference type="NCBIfam" id="TIGR00041">
    <property type="entry name" value="DTMP_kinase"/>
    <property type="match status" value="1"/>
</dbReference>
<dbReference type="PANTHER" id="PTHR10344">
    <property type="entry name" value="THYMIDYLATE KINASE"/>
    <property type="match status" value="1"/>
</dbReference>
<reference evidence="10" key="2">
    <citation type="journal article" date="2021" name="PeerJ">
        <title>Extensive microbial diversity within the chicken gut microbiome revealed by metagenomics and culture.</title>
        <authorList>
            <person name="Gilroy R."/>
            <person name="Ravi A."/>
            <person name="Getino M."/>
            <person name="Pursley I."/>
            <person name="Horton D.L."/>
            <person name="Alikhan N.F."/>
            <person name="Baker D."/>
            <person name="Gharbi K."/>
            <person name="Hall N."/>
            <person name="Watson M."/>
            <person name="Adriaenssens E.M."/>
            <person name="Foster-Nyarko E."/>
            <person name="Jarju S."/>
            <person name="Secka A."/>
            <person name="Antonio M."/>
            <person name="Oren A."/>
            <person name="Chaudhuri R.R."/>
            <person name="La Ragione R."/>
            <person name="Hildebrand F."/>
            <person name="Pallen M.J."/>
        </authorList>
    </citation>
    <scope>NUCLEOTIDE SEQUENCE</scope>
    <source>
        <strain evidence="10">14700</strain>
    </source>
</reference>
<dbReference type="AlphaFoldDB" id="A0A9D9I9A6"/>
<keyword evidence="3 8" id="KW-0545">Nucleotide biosynthesis</keyword>
<accession>A0A9D9I9A6</accession>
<dbReference type="GO" id="GO:0005524">
    <property type="term" value="F:ATP binding"/>
    <property type="evidence" value="ECO:0007669"/>
    <property type="project" value="UniProtKB-UniRule"/>
</dbReference>
<keyword evidence="2 8" id="KW-0808">Transferase</keyword>
<sequence length="205" mass="23651">MSILRSFIVFEGLDGAGTTTQIKNLARYYEFNRRPYYITNEPTSNPIGLLIRDVLQKKVVTTPEALALLYASDRHDHLYNPSYGIERITEEGRVVMSDRYFYSSIAYQSVQCNPDFVRTINSAFPSPEFIIFVDTPVEECMNRIEKRGGVKELFDRAEYLTSVRNNYLREFENLPEGVNLLVVDGSKPIDTVEMEIRKYLSSFSL</sequence>
<evidence type="ECO:0000256" key="7">
    <source>
        <dbReference type="ARBA" id="ARBA00048743"/>
    </source>
</evidence>
<evidence type="ECO:0000256" key="8">
    <source>
        <dbReference type="HAMAP-Rule" id="MF_00165"/>
    </source>
</evidence>
<keyword evidence="6 8" id="KW-0067">ATP-binding</keyword>
<dbReference type="HAMAP" id="MF_00165">
    <property type="entry name" value="Thymidylate_kinase"/>
    <property type="match status" value="1"/>
</dbReference>
<dbReference type="GO" id="GO:0006227">
    <property type="term" value="P:dUDP biosynthetic process"/>
    <property type="evidence" value="ECO:0007669"/>
    <property type="project" value="TreeGrafter"/>
</dbReference>
<dbReference type="InterPro" id="IPR018094">
    <property type="entry name" value="Thymidylate_kinase"/>
</dbReference>
<reference evidence="10" key="1">
    <citation type="submission" date="2020-10" db="EMBL/GenBank/DDBJ databases">
        <authorList>
            <person name="Gilroy R."/>
        </authorList>
    </citation>
    <scope>NUCLEOTIDE SEQUENCE</scope>
    <source>
        <strain evidence="10">14700</strain>
    </source>
</reference>
<dbReference type="InterPro" id="IPR027417">
    <property type="entry name" value="P-loop_NTPase"/>
</dbReference>
<protein>
    <recommendedName>
        <fullName evidence="8">Thymidylate kinase</fullName>
        <ecNumber evidence="8">2.7.4.9</ecNumber>
    </recommendedName>
    <alternativeName>
        <fullName evidence="8">dTMP kinase</fullName>
    </alternativeName>
</protein>
<dbReference type="SUPFAM" id="SSF52540">
    <property type="entry name" value="P-loop containing nucleoside triphosphate hydrolases"/>
    <property type="match status" value="1"/>
</dbReference>
<organism evidence="10 11">
    <name type="scientific">Candidatus Ornithospirochaeta stercoravium</name>
    <dbReference type="NCBI Taxonomy" id="2840897"/>
    <lineage>
        <taxon>Bacteria</taxon>
        <taxon>Pseudomonadati</taxon>
        <taxon>Spirochaetota</taxon>
        <taxon>Spirochaetia</taxon>
        <taxon>Spirochaetales</taxon>
        <taxon>Spirochaetaceae</taxon>
        <taxon>Spirochaetaceae incertae sedis</taxon>
        <taxon>Candidatus Ornithospirochaeta</taxon>
    </lineage>
</organism>
<dbReference type="InterPro" id="IPR039430">
    <property type="entry name" value="Thymidylate_kin-like_dom"/>
</dbReference>
<keyword evidence="4 8" id="KW-0547">Nucleotide-binding</keyword>
<name>A0A9D9I9A6_9SPIO</name>
<comment type="caution">
    <text evidence="10">The sequence shown here is derived from an EMBL/GenBank/DDBJ whole genome shotgun (WGS) entry which is preliminary data.</text>
</comment>
<dbReference type="GO" id="GO:0005737">
    <property type="term" value="C:cytoplasm"/>
    <property type="evidence" value="ECO:0007669"/>
    <property type="project" value="TreeGrafter"/>
</dbReference>
<dbReference type="GO" id="GO:0006235">
    <property type="term" value="P:dTTP biosynthetic process"/>
    <property type="evidence" value="ECO:0007669"/>
    <property type="project" value="UniProtKB-UniRule"/>
</dbReference>